<feature type="transmembrane region" description="Helical" evidence="1">
    <location>
        <begin position="157"/>
        <end position="175"/>
    </location>
</feature>
<sequence length="212" mass="22415">MERKHERLATPWAAGVAGVVFAILMAAAIVLMRIALPAGAGGDDATVGAGQRGTVRTALALLPFAGIAFLWFMGALREQAGEGEDQFFSTVFLGSGLIFVATLFGAAAAAATVLDESQQHSPFGRHFAYALLTTYAMRMAAVFIITTSTIGRRRGALPRPLVVLGYLAGLTLLVVGANLPWSELVFPAWALVLSLNILWGRRPARPQPPPST</sequence>
<dbReference type="Proteomes" id="UP001321542">
    <property type="component" value="Chromosome"/>
</dbReference>
<evidence type="ECO:0000256" key="1">
    <source>
        <dbReference type="SAM" id="Phobius"/>
    </source>
</evidence>
<gene>
    <name evidence="2" type="ORF">SGFS_030320</name>
</gene>
<dbReference type="EMBL" id="AP018448">
    <property type="protein sequence ID" value="BBC31738.1"/>
    <property type="molecule type" value="Genomic_DNA"/>
</dbReference>
<feature type="transmembrane region" description="Helical" evidence="1">
    <location>
        <begin position="12"/>
        <end position="35"/>
    </location>
</feature>
<proteinExistence type="predicted"/>
<feature type="transmembrane region" description="Helical" evidence="1">
    <location>
        <begin position="88"/>
        <end position="114"/>
    </location>
</feature>
<keyword evidence="1" id="KW-0472">Membrane</keyword>
<keyword evidence="3" id="KW-1185">Reference proteome</keyword>
<accession>A0ABN5VHG5</accession>
<protein>
    <recommendedName>
        <fullName evidence="4">Integral membrane protein</fullName>
    </recommendedName>
</protein>
<dbReference type="RefSeq" id="WP_286250531.1">
    <property type="nucleotide sequence ID" value="NZ_AP018448.1"/>
</dbReference>
<reference evidence="2 3" key="2">
    <citation type="journal article" date="2023" name="ChemBioChem">
        <title>Acyltransferase Domain Exchange between Two Independent Type I Polyketide Synthases in the Same Producer Strain of Macrolide Antibiotics.</title>
        <authorList>
            <person name="Kudo F."/>
            <person name="Kishikawa K."/>
            <person name="Tsuboi K."/>
            <person name="Kido T."/>
            <person name="Usui T."/>
            <person name="Hashimoto J."/>
            <person name="Shin-Ya K."/>
            <person name="Miyanaga A."/>
            <person name="Eguchi T."/>
        </authorList>
    </citation>
    <scope>NUCLEOTIDE SEQUENCE [LARGE SCALE GENOMIC DNA]</scope>
    <source>
        <strain evidence="2 3">A-8890</strain>
    </source>
</reference>
<reference evidence="2 3" key="1">
    <citation type="journal article" date="2010" name="ChemBioChem">
        <title>Cloning and characterization of the biosynthetic gene cluster of 16-membered macrolide antibiotic FD-891: involvement of a dual functional cytochrome P450 monooxygenase catalyzing epoxidation and hydroxylation.</title>
        <authorList>
            <person name="Kudo F."/>
            <person name="Motegi A."/>
            <person name="Mizoue K."/>
            <person name="Eguchi T."/>
        </authorList>
    </citation>
    <scope>NUCLEOTIDE SEQUENCE [LARGE SCALE GENOMIC DNA]</scope>
    <source>
        <strain evidence="2 3">A-8890</strain>
    </source>
</reference>
<feature type="transmembrane region" description="Helical" evidence="1">
    <location>
        <begin position="126"/>
        <end position="145"/>
    </location>
</feature>
<evidence type="ECO:0000313" key="3">
    <source>
        <dbReference type="Proteomes" id="UP001321542"/>
    </source>
</evidence>
<keyword evidence="1" id="KW-1133">Transmembrane helix</keyword>
<name>A0ABN5VHG5_9ACTN</name>
<evidence type="ECO:0000313" key="2">
    <source>
        <dbReference type="EMBL" id="BBC31738.1"/>
    </source>
</evidence>
<evidence type="ECO:0008006" key="4">
    <source>
        <dbReference type="Google" id="ProtNLM"/>
    </source>
</evidence>
<organism evidence="2 3">
    <name type="scientific">Streptomyces graminofaciens</name>
    <dbReference type="NCBI Taxonomy" id="68212"/>
    <lineage>
        <taxon>Bacteria</taxon>
        <taxon>Bacillati</taxon>
        <taxon>Actinomycetota</taxon>
        <taxon>Actinomycetes</taxon>
        <taxon>Kitasatosporales</taxon>
        <taxon>Streptomycetaceae</taxon>
        <taxon>Streptomyces</taxon>
    </lineage>
</organism>
<feature type="transmembrane region" description="Helical" evidence="1">
    <location>
        <begin position="55"/>
        <end position="76"/>
    </location>
</feature>
<keyword evidence="1" id="KW-0812">Transmembrane</keyword>
<feature type="transmembrane region" description="Helical" evidence="1">
    <location>
        <begin position="181"/>
        <end position="199"/>
    </location>
</feature>